<protein>
    <recommendedName>
        <fullName evidence="4">DUF4468 domain-containing protein</fullName>
    </recommendedName>
</protein>
<comment type="caution">
    <text evidence="2">The sequence shown here is derived from an EMBL/GenBank/DDBJ whole genome shotgun (WGS) entry which is preliminary data.</text>
</comment>
<feature type="chain" id="PRO_5047018958" description="DUF4468 domain-containing protein" evidence="1">
    <location>
        <begin position="21"/>
        <end position="200"/>
    </location>
</feature>
<dbReference type="EMBL" id="JAOYOD010000001">
    <property type="protein sequence ID" value="MCV9388643.1"/>
    <property type="molecule type" value="Genomic_DNA"/>
</dbReference>
<evidence type="ECO:0000256" key="1">
    <source>
        <dbReference type="SAM" id="SignalP"/>
    </source>
</evidence>
<dbReference type="Proteomes" id="UP001300692">
    <property type="component" value="Unassembled WGS sequence"/>
</dbReference>
<keyword evidence="3" id="KW-1185">Reference proteome</keyword>
<sequence length="200" mass="22230">MNLRLLLIAALMVFVGSASAQKLKVKSGNVKDLSSFKSYNMEYTYHEDLMVGKKTEEEYLEEKRTEKNADEAGTGDAWVATWNENKEGGKFFEKFETLFNDQLTKAGVSGTRDNADADCTLKMDVYYLDPGFNVGVMRRPAYVSMTATFVADGQEIAVIDLEMAPGQGAGGYDFDASYRISESFEKTGKTLGGYLDKKVY</sequence>
<accession>A0ABT3CYM0</accession>
<dbReference type="RefSeq" id="WP_264139529.1">
    <property type="nucleotide sequence ID" value="NZ_JAOYOD010000001.1"/>
</dbReference>
<feature type="signal peptide" evidence="1">
    <location>
        <begin position="1"/>
        <end position="20"/>
    </location>
</feature>
<gene>
    <name evidence="2" type="ORF">N7U62_18295</name>
</gene>
<evidence type="ECO:0000313" key="3">
    <source>
        <dbReference type="Proteomes" id="UP001300692"/>
    </source>
</evidence>
<reference evidence="2 3" key="1">
    <citation type="submission" date="2022-10" db="EMBL/GenBank/DDBJ databases">
        <title>Comparative genomics and taxonomic characterization of three novel marine species of genus Reichenbachiella exhibiting antioxidant and polysaccharide degradation activities.</title>
        <authorList>
            <person name="Muhammad N."/>
            <person name="Lee Y.-J."/>
            <person name="Ko J."/>
            <person name="Kim S.-G."/>
        </authorList>
    </citation>
    <scope>NUCLEOTIDE SEQUENCE [LARGE SCALE GENOMIC DNA]</scope>
    <source>
        <strain evidence="2 3">ABR2-5</strain>
    </source>
</reference>
<evidence type="ECO:0008006" key="4">
    <source>
        <dbReference type="Google" id="ProtNLM"/>
    </source>
</evidence>
<name>A0ABT3CYM0_9BACT</name>
<proteinExistence type="predicted"/>
<keyword evidence="1" id="KW-0732">Signal</keyword>
<evidence type="ECO:0000313" key="2">
    <source>
        <dbReference type="EMBL" id="MCV9388643.1"/>
    </source>
</evidence>
<organism evidence="2 3">
    <name type="scientific">Reichenbachiella ulvae</name>
    <dbReference type="NCBI Taxonomy" id="2980104"/>
    <lineage>
        <taxon>Bacteria</taxon>
        <taxon>Pseudomonadati</taxon>
        <taxon>Bacteroidota</taxon>
        <taxon>Cytophagia</taxon>
        <taxon>Cytophagales</taxon>
        <taxon>Reichenbachiellaceae</taxon>
        <taxon>Reichenbachiella</taxon>
    </lineage>
</organism>